<dbReference type="SUPFAM" id="SSF161098">
    <property type="entry name" value="MetI-like"/>
    <property type="match status" value="1"/>
</dbReference>
<evidence type="ECO:0000256" key="7">
    <source>
        <dbReference type="RuleBase" id="RU363032"/>
    </source>
</evidence>
<dbReference type="PANTHER" id="PTHR30465">
    <property type="entry name" value="INNER MEMBRANE ABC TRANSPORTER"/>
    <property type="match status" value="1"/>
</dbReference>
<feature type="transmembrane region" description="Helical" evidence="7">
    <location>
        <begin position="276"/>
        <end position="302"/>
    </location>
</feature>
<dbReference type="RefSeq" id="WP_135269915.1">
    <property type="nucleotide sequence ID" value="NZ_SRIB01000001.1"/>
</dbReference>
<gene>
    <name evidence="9" type="ORF">E4100_00870</name>
</gene>
<evidence type="ECO:0000313" key="9">
    <source>
        <dbReference type="EMBL" id="TFZ41718.1"/>
    </source>
</evidence>
<organism evidence="9 10">
    <name type="scientific">Soehngenia longivitae</name>
    <dbReference type="NCBI Taxonomy" id="2562294"/>
    <lineage>
        <taxon>Bacteria</taxon>
        <taxon>Bacillati</taxon>
        <taxon>Bacillota</taxon>
        <taxon>Tissierellia</taxon>
        <taxon>Tissierellales</taxon>
        <taxon>Tissierellaceae</taxon>
        <taxon>Soehngenia</taxon>
    </lineage>
</organism>
<dbReference type="Gene3D" id="1.10.3720.10">
    <property type="entry name" value="MetI-like"/>
    <property type="match status" value="1"/>
</dbReference>
<dbReference type="Pfam" id="PF00528">
    <property type="entry name" value="BPD_transp_1"/>
    <property type="match status" value="1"/>
</dbReference>
<evidence type="ECO:0000256" key="6">
    <source>
        <dbReference type="ARBA" id="ARBA00023136"/>
    </source>
</evidence>
<feature type="transmembrane region" description="Helical" evidence="7">
    <location>
        <begin position="12"/>
        <end position="30"/>
    </location>
</feature>
<evidence type="ECO:0000256" key="5">
    <source>
        <dbReference type="ARBA" id="ARBA00022989"/>
    </source>
</evidence>
<comment type="caution">
    <text evidence="9">The sequence shown here is derived from an EMBL/GenBank/DDBJ whole genome shotgun (WGS) entry which is preliminary data.</text>
</comment>
<keyword evidence="10" id="KW-1185">Reference proteome</keyword>
<keyword evidence="2 7" id="KW-0813">Transport</keyword>
<evidence type="ECO:0000256" key="4">
    <source>
        <dbReference type="ARBA" id="ARBA00022692"/>
    </source>
</evidence>
<dbReference type="InterPro" id="IPR035906">
    <property type="entry name" value="MetI-like_sf"/>
</dbReference>
<dbReference type="OrthoDB" id="24153at2"/>
<sequence>MKKYIFKRSIQSLITIWIVIFVVFMLLRLMPTSGYFTRDDYLTMTEEMRQAYLKSIGVLDPPLTQFKNFIVNIFNGDLGRSITVYPRLSITTILKEKIGYSAVFGFASIVISMGLGIPMGILMARYKGKIVDNLGTFYSVIVRAVPSLIYLFLFQVWVSKIFDLPMLFYKDRPESWILPAISMSLSSIAWYAIWLRRFMVDEANRDYIKFAQVKGLSESYVMRKHVLRNAFVPIAIGIPSDLLLIISGSLIIENLYSIPGMGGLLIDSIKQMDNNLVQVLVLIYSVLSVLGVFLGDLLIVFIDPRIRLTESED</sequence>
<keyword evidence="5 7" id="KW-1133">Transmembrane helix</keyword>
<keyword evidence="3" id="KW-1003">Cell membrane</keyword>
<dbReference type="EMBL" id="SRIB01000001">
    <property type="protein sequence ID" value="TFZ41718.1"/>
    <property type="molecule type" value="Genomic_DNA"/>
</dbReference>
<feature type="transmembrane region" description="Helical" evidence="7">
    <location>
        <begin position="230"/>
        <end position="256"/>
    </location>
</feature>
<feature type="transmembrane region" description="Helical" evidence="7">
    <location>
        <begin position="136"/>
        <end position="156"/>
    </location>
</feature>
<dbReference type="Proteomes" id="UP000298381">
    <property type="component" value="Unassembled WGS sequence"/>
</dbReference>
<accession>A0A4Z0D9Y1</accession>
<evidence type="ECO:0000256" key="3">
    <source>
        <dbReference type="ARBA" id="ARBA00022475"/>
    </source>
</evidence>
<feature type="transmembrane region" description="Helical" evidence="7">
    <location>
        <begin position="176"/>
        <end position="195"/>
    </location>
</feature>
<evidence type="ECO:0000256" key="2">
    <source>
        <dbReference type="ARBA" id="ARBA00022448"/>
    </source>
</evidence>
<dbReference type="PANTHER" id="PTHR30465:SF0">
    <property type="entry name" value="OLIGOPEPTIDE TRANSPORT SYSTEM PERMEASE PROTEIN APPB"/>
    <property type="match status" value="1"/>
</dbReference>
<feature type="transmembrane region" description="Helical" evidence="7">
    <location>
        <begin position="98"/>
        <end position="124"/>
    </location>
</feature>
<name>A0A4Z0D9Y1_9FIRM</name>
<evidence type="ECO:0000259" key="8">
    <source>
        <dbReference type="PROSITE" id="PS50928"/>
    </source>
</evidence>
<protein>
    <submittedName>
        <fullName evidence="9">ABC transporter permease</fullName>
    </submittedName>
</protein>
<comment type="subcellular location">
    <subcellularLocation>
        <location evidence="1 7">Cell membrane</location>
        <topology evidence="1 7">Multi-pass membrane protein</topology>
    </subcellularLocation>
</comment>
<dbReference type="GO" id="GO:0055085">
    <property type="term" value="P:transmembrane transport"/>
    <property type="evidence" value="ECO:0007669"/>
    <property type="project" value="InterPro"/>
</dbReference>
<reference evidence="9 10" key="1">
    <citation type="submission" date="2019-03" db="EMBL/GenBank/DDBJ databases">
        <title>Draft genome sequence data and analysis of a Fermenting Bacterium, Soehngenia longevitae strain 1933PT, isolated from petroleum reservoir in Azerbaijan.</title>
        <authorList>
            <person name="Grouzdev D.S."/>
            <person name="Bidzhieva S.K."/>
            <person name="Sokolova D.S."/>
            <person name="Tourova T.P."/>
            <person name="Poltaraus A.B."/>
            <person name="Nazina T.N."/>
        </authorList>
    </citation>
    <scope>NUCLEOTIDE SEQUENCE [LARGE SCALE GENOMIC DNA]</scope>
    <source>
        <strain evidence="9 10">1933P</strain>
    </source>
</reference>
<dbReference type="CDD" id="cd06261">
    <property type="entry name" value="TM_PBP2"/>
    <property type="match status" value="1"/>
</dbReference>
<dbReference type="GO" id="GO:0005886">
    <property type="term" value="C:plasma membrane"/>
    <property type="evidence" value="ECO:0007669"/>
    <property type="project" value="UniProtKB-SubCell"/>
</dbReference>
<proteinExistence type="inferred from homology"/>
<evidence type="ECO:0000313" key="10">
    <source>
        <dbReference type="Proteomes" id="UP000298381"/>
    </source>
</evidence>
<dbReference type="PROSITE" id="PS50928">
    <property type="entry name" value="ABC_TM1"/>
    <property type="match status" value="1"/>
</dbReference>
<feature type="domain" description="ABC transmembrane type-1" evidence="8">
    <location>
        <begin position="98"/>
        <end position="295"/>
    </location>
</feature>
<dbReference type="AlphaFoldDB" id="A0A4Z0D9Y1"/>
<dbReference type="InterPro" id="IPR000515">
    <property type="entry name" value="MetI-like"/>
</dbReference>
<evidence type="ECO:0000256" key="1">
    <source>
        <dbReference type="ARBA" id="ARBA00004651"/>
    </source>
</evidence>
<keyword evidence="6 7" id="KW-0472">Membrane</keyword>
<keyword evidence="4 7" id="KW-0812">Transmembrane</keyword>
<comment type="similarity">
    <text evidence="7">Belongs to the binding-protein-dependent transport system permease family.</text>
</comment>